<evidence type="ECO:0000313" key="3">
    <source>
        <dbReference type="Ensembl" id="ENSSOCP00000021451.1"/>
    </source>
</evidence>
<dbReference type="InterPro" id="IPR002181">
    <property type="entry name" value="Fibrinogen_a/b/g_C_dom"/>
</dbReference>
<dbReference type="Gene3D" id="4.10.530.10">
    <property type="entry name" value="Gamma-fibrinogen Carboxyl Terminal Fragment, domain 2"/>
    <property type="match status" value="1"/>
</dbReference>
<evidence type="ECO:0000256" key="1">
    <source>
        <dbReference type="SAM" id="SignalP"/>
    </source>
</evidence>
<evidence type="ECO:0000313" key="4">
    <source>
        <dbReference type="Proteomes" id="UP000694551"/>
    </source>
</evidence>
<feature type="chain" id="PRO_5034763394" description="Fibrinogen C-terminal domain-containing protein" evidence="1">
    <location>
        <begin position="26"/>
        <end position="283"/>
    </location>
</feature>
<sequence>PGLQAGTHLVLLPAVVAMLLLCVSAGPAAPTAGFPVDCSHLHKNSPSGVYVIQPAASPPRVVWCDMDTEGKGWTVVQRNSHDTELMWKQSWTTYKYGFGNVQGDHWLGTEYLHLLTQQGTYKVRFIVRNKANVTHYAEYDIFRVESEASGYPLRLGRFSGDGDDYLTSYHPKKGGIHDNMKFSTTDRDQDQYSGNCANSYGGWWYDRCQNVLLNAKKHILWPGFCDNGDCCHPPQLSAPFPCLPTALCQPWGTSCVACRSRSITSGNTAAQGSATHGGRNQPQ</sequence>
<accession>A0A8D0FWU1</accession>
<dbReference type="GO" id="GO:0005615">
    <property type="term" value="C:extracellular space"/>
    <property type="evidence" value="ECO:0007669"/>
    <property type="project" value="TreeGrafter"/>
</dbReference>
<dbReference type="FunFam" id="3.90.215.10:FF:000018">
    <property type="entry name" value="Techylectin-5A"/>
    <property type="match status" value="1"/>
</dbReference>
<dbReference type="AlphaFoldDB" id="A0A8D0FWU1"/>
<dbReference type="NCBIfam" id="NF040941">
    <property type="entry name" value="GGGWT_bact"/>
    <property type="match status" value="1"/>
</dbReference>
<dbReference type="Ensembl" id="ENSSOCT00000021985.1">
    <property type="protein sequence ID" value="ENSSOCP00000021451.1"/>
    <property type="gene ID" value="ENSSOCG00000016015.1"/>
</dbReference>
<dbReference type="PANTHER" id="PTHR19143">
    <property type="entry name" value="FIBRINOGEN/TENASCIN/ANGIOPOEITIN"/>
    <property type="match status" value="1"/>
</dbReference>
<organism evidence="3 4">
    <name type="scientific">Strix occidentalis caurina</name>
    <name type="common">northern spotted owl</name>
    <dbReference type="NCBI Taxonomy" id="311401"/>
    <lineage>
        <taxon>Eukaryota</taxon>
        <taxon>Metazoa</taxon>
        <taxon>Chordata</taxon>
        <taxon>Craniata</taxon>
        <taxon>Vertebrata</taxon>
        <taxon>Euteleostomi</taxon>
        <taxon>Archelosauria</taxon>
        <taxon>Archosauria</taxon>
        <taxon>Dinosauria</taxon>
        <taxon>Saurischia</taxon>
        <taxon>Theropoda</taxon>
        <taxon>Coelurosauria</taxon>
        <taxon>Aves</taxon>
        <taxon>Neognathae</taxon>
        <taxon>Neoaves</taxon>
        <taxon>Telluraves</taxon>
        <taxon>Strigiformes</taxon>
        <taxon>Strigidae</taxon>
        <taxon>Strix</taxon>
    </lineage>
</organism>
<dbReference type="PANTHER" id="PTHR19143:SF428">
    <property type="entry name" value="ANGIOPOIETIN-RELATED PROTEIN 1-LIKE-RELATED"/>
    <property type="match status" value="1"/>
</dbReference>
<name>A0A8D0FWU1_STROC</name>
<dbReference type="Proteomes" id="UP000694551">
    <property type="component" value="Unplaced"/>
</dbReference>
<dbReference type="SMART" id="SM00186">
    <property type="entry name" value="FBG"/>
    <property type="match status" value="1"/>
</dbReference>
<dbReference type="Pfam" id="PF00147">
    <property type="entry name" value="Fibrinogen_C"/>
    <property type="match status" value="1"/>
</dbReference>
<dbReference type="InterPro" id="IPR050373">
    <property type="entry name" value="Fibrinogen_C-term_domain"/>
</dbReference>
<dbReference type="SUPFAM" id="SSF56496">
    <property type="entry name" value="Fibrinogen C-terminal domain-like"/>
    <property type="match status" value="1"/>
</dbReference>
<keyword evidence="1" id="KW-0732">Signal</keyword>
<feature type="signal peptide" evidence="1">
    <location>
        <begin position="1"/>
        <end position="25"/>
    </location>
</feature>
<dbReference type="InterPro" id="IPR036056">
    <property type="entry name" value="Fibrinogen-like_C"/>
</dbReference>
<keyword evidence="4" id="KW-1185">Reference proteome</keyword>
<reference evidence="3" key="1">
    <citation type="submission" date="2025-08" db="UniProtKB">
        <authorList>
            <consortium name="Ensembl"/>
        </authorList>
    </citation>
    <scope>IDENTIFICATION</scope>
</reference>
<evidence type="ECO:0000259" key="2">
    <source>
        <dbReference type="PROSITE" id="PS51406"/>
    </source>
</evidence>
<dbReference type="Gene3D" id="3.90.215.10">
    <property type="entry name" value="Gamma Fibrinogen, chain A, domain 1"/>
    <property type="match status" value="1"/>
</dbReference>
<reference evidence="3" key="2">
    <citation type="submission" date="2025-09" db="UniProtKB">
        <authorList>
            <consortium name="Ensembl"/>
        </authorList>
    </citation>
    <scope>IDENTIFICATION</scope>
</reference>
<feature type="domain" description="Fibrinogen C-terminal" evidence="2">
    <location>
        <begin position="29"/>
        <end position="214"/>
    </location>
</feature>
<dbReference type="CDD" id="cd00087">
    <property type="entry name" value="FReD"/>
    <property type="match status" value="1"/>
</dbReference>
<protein>
    <recommendedName>
        <fullName evidence="2">Fibrinogen C-terminal domain-containing protein</fullName>
    </recommendedName>
</protein>
<dbReference type="PROSITE" id="PS51406">
    <property type="entry name" value="FIBRINOGEN_C_2"/>
    <property type="match status" value="1"/>
</dbReference>
<dbReference type="InterPro" id="IPR014716">
    <property type="entry name" value="Fibrinogen_a/b/g_C_1"/>
</dbReference>
<proteinExistence type="predicted"/>